<gene>
    <name evidence="2" type="ORF">LCGC14_1205090</name>
</gene>
<dbReference type="EMBL" id="LAZR01006224">
    <property type="protein sequence ID" value="KKM93760.1"/>
    <property type="molecule type" value="Genomic_DNA"/>
</dbReference>
<feature type="transmembrane region" description="Helical" evidence="1">
    <location>
        <begin position="127"/>
        <end position="147"/>
    </location>
</feature>
<feature type="transmembrane region" description="Helical" evidence="1">
    <location>
        <begin position="49"/>
        <end position="76"/>
    </location>
</feature>
<organism evidence="2">
    <name type="scientific">marine sediment metagenome</name>
    <dbReference type="NCBI Taxonomy" id="412755"/>
    <lineage>
        <taxon>unclassified sequences</taxon>
        <taxon>metagenomes</taxon>
        <taxon>ecological metagenomes</taxon>
    </lineage>
</organism>
<feature type="transmembrane region" description="Helical" evidence="1">
    <location>
        <begin position="83"/>
        <end position="107"/>
    </location>
</feature>
<protein>
    <submittedName>
        <fullName evidence="2">Uncharacterized protein</fullName>
    </submittedName>
</protein>
<reference evidence="2" key="1">
    <citation type="journal article" date="2015" name="Nature">
        <title>Complex archaea that bridge the gap between prokaryotes and eukaryotes.</title>
        <authorList>
            <person name="Spang A."/>
            <person name="Saw J.H."/>
            <person name="Jorgensen S.L."/>
            <person name="Zaremba-Niedzwiedzka K."/>
            <person name="Martijn J."/>
            <person name="Lind A.E."/>
            <person name="van Eijk R."/>
            <person name="Schleper C."/>
            <person name="Guy L."/>
            <person name="Ettema T.J."/>
        </authorList>
    </citation>
    <scope>NUCLEOTIDE SEQUENCE</scope>
</reference>
<comment type="caution">
    <text evidence="2">The sequence shown here is derived from an EMBL/GenBank/DDBJ whole genome shotgun (WGS) entry which is preliminary data.</text>
</comment>
<keyword evidence="1" id="KW-1133">Transmembrane helix</keyword>
<proteinExistence type="predicted"/>
<evidence type="ECO:0000313" key="2">
    <source>
        <dbReference type="EMBL" id="KKM93760.1"/>
    </source>
</evidence>
<dbReference type="AlphaFoldDB" id="A0A0F9NY48"/>
<evidence type="ECO:0000256" key="1">
    <source>
        <dbReference type="SAM" id="Phobius"/>
    </source>
</evidence>
<keyword evidence="1" id="KW-0812">Transmembrane</keyword>
<accession>A0A0F9NY48</accession>
<sequence>MKLSNMIMILIIIQATIIFYDQVYSSSYELESYGDNETVIWKFVSDPTAWTDSVLLIVLVLLGSAVAAFIVVGTFLNTPSDTAIFSTVFTLLIAAGAVPIISLYHVFTRNVSMFGCSSMPCTTATLAWVFTGGLIAIFYVLSVLEWWSGRSMSTG</sequence>
<name>A0A0F9NY48_9ZZZZ</name>
<keyword evidence="1" id="KW-0472">Membrane</keyword>